<evidence type="ECO:0000313" key="1">
    <source>
        <dbReference type="EMBL" id="KAI3772685.1"/>
    </source>
</evidence>
<dbReference type="EMBL" id="CM042047">
    <property type="protein sequence ID" value="KAI3772685.1"/>
    <property type="molecule type" value="Genomic_DNA"/>
</dbReference>
<evidence type="ECO:0000313" key="2">
    <source>
        <dbReference type="Proteomes" id="UP001055879"/>
    </source>
</evidence>
<gene>
    <name evidence="1" type="ORF">L6452_03877</name>
</gene>
<proteinExistence type="predicted"/>
<keyword evidence="2" id="KW-1185">Reference proteome</keyword>
<sequence>MHQVSVIVMENEEDDLSSGLSASFVELQIEIDRITWDEVKCFGNDYLKWKILQRKSLGALWLRNYIRYV</sequence>
<comment type="caution">
    <text evidence="1">The sequence shown here is derived from an EMBL/GenBank/DDBJ whole genome shotgun (WGS) entry which is preliminary data.</text>
</comment>
<protein>
    <submittedName>
        <fullName evidence="1">Uncharacterized protein</fullName>
    </submittedName>
</protein>
<accession>A0ACB9FPD2</accession>
<organism evidence="1 2">
    <name type="scientific">Arctium lappa</name>
    <name type="common">Greater burdock</name>
    <name type="synonym">Lappa major</name>
    <dbReference type="NCBI Taxonomy" id="4217"/>
    <lineage>
        <taxon>Eukaryota</taxon>
        <taxon>Viridiplantae</taxon>
        <taxon>Streptophyta</taxon>
        <taxon>Embryophyta</taxon>
        <taxon>Tracheophyta</taxon>
        <taxon>Spermatophyta</taxon>
        <taxon>Magnoliopsida</taxon>
        <taxon>eudicotyledons</taxon>
        <taxon>Gunneridae</taxon>
        <taxon>Pentapetalae</taxon>
        <taxon>asterids</taxon>
        <taxon>campanulids</taxon>
        <taxon>Asterales</taxon>
        <taxon>Asteraceae</taxon>
        <taxon>Carduoideae</taxon>
        <taxon>Cardueae</taxon>
        <taxon>Arctiinae</taxon>
        <taxon>Arctium</taxon>
    </lineage>
</organism>
<dbReference type="Proteomes" id="UP001055879">
    <property type="component" value="Linkage Group LG01"/>
</dbReference>
<reference evidence="2" key="1">
    <citation type="journal article" date="2022" name="Mol. Ecol. Resour.">
        <title>The genomes of chicory, endive, great burdock and yacon provide insights into Asteraceae palaeo-polyploidization history and plant inulin production.</title>
        <authorList>
            <person name="Fan W."/>
            <person name="Wang S."/>
            <person name="Wang H."/>
            <person name="Wang A."/>
            <person name="Jiang F."/>
            <person name="Liu H."/>
            <person name="Zhao H."/>
            <person name="Xu D."/>
            <person name="Zhang Y."/>
        </authorList>
    </citation>
    <scope>NUCLEOTIDE SEQUENCE [LARGE SCALE GENOMIC DNA]</scope>
    <source>
        <strain evidence="2">cv. Niubang</strain>
    </source>
</reference>
<reference evidence="1 2" key="2">
    <citation type="journal article" date="2022" name="Mol. Ecol. Resour.">
        <title>The genomes of chicory, endive, great burdock and yacon provide insights into Asteraceae paleo-polyploidization history and plant inulin production.</title>
        <authorList>
            <person name="Fan W."/>
            <person name="Wang S."/>
            <person name="Wang H."/>
            <person name="Wang A."/>
            <person name="Jiang F."/>
            <person name="Liu H."/>
            <person name="Zhao H."/>
            <person name="Xu D."/>
            <person name="Zhang Y."/>
        </authorList>
    </citation>
    <scope>NUCLEOTIDE SEQUENCE [LARGE SCALE GENOMIC DNA]</scope>
    <source>
        <strain evidence="2">cv. Niubang</strain>
    </source>
</reference>
<name>A0ACB9FPD2_ARCLA</name>